<evidence type="ECO:0000256" key="2">
    <source>
        <dbReference type="SAM" id="Phobius"/>
    </source>
</evidence>
<organism evidence="3 4">
    <name type="scientific">Quercus lobata</name>
    <name type="common">Valley oak</name>
    <dbReference type="NCBI Taxonomy" id="97700"/>
    <lineage>
        <taxon>Eukaryota</taxon>
        <taxon>Viridiplantae</taxon>
        <taxon>Streptophyta</taxon>
        <taxon>Embryophyta</taxon>
        <taxon>Tracheophyta</taxon>
        <taxon>Spermatophyta</taxon>
        <taxon>Magnoliopsida</taxon>
        <taxon>eudicotyledons</taxon>
        <taxon>Gunneridae</taxon>
        <taxon>Pentapetalae</taxon>
        <taxon>rosids</taxon>
        <taxon>fabids</taxon>
        <taxon>Fagales</taxon>
        <taxon>Fagaceae</taxon>
        <taxon>Quercus</taxon>
    </lineage>
</organism>
<reference evidence="4" key="1">
    <citation type="journal article" date="2016" name="G3 (Bethesda)">
        <title>First Draft Assembly and Annotation of the Genome of a California Endemic Oak Quercus lobata Nee (Fagaceae).</title>
        <authorList>
            <person name="Sork V.L."/>
            <person name="Fitz-Gibbon S.T."/>
            <person name="Puiu D."/>
            <person name="Crepeau M."/>
            <person name="Gugger P.F."/>
            <person name="Sherman R."/>
            <person name="Stevens K."/>
            <person name="Langley C.H."/>
            <person name="Pellegrini M."/>
            <person name="Salzberg S.L."/>
        </authorList>
    </citation>
    <scope>NUCLEOTIDE SEQUENCE [LARGE SCALE GENOMIC DNA]</scope>
    <source>
        <strain evidence="4">cv. SW786</strain>
    </source>
</reference>
<dbReference type="InParanoid" id="A0A7N2QZZ7"/>
<dbReference type="Gramene" id="QL02p085484:mrna">
    <property type="protein sequence ID" value="QL02p085484:mrna"/>
    <property type="gene ID" value="QL02p085484"/>
</dbReference>
<sequence>MRGTSKVIMGATLVMVVSLAIVVGLILVLLAELYCSLLLRRRQLRDTNSETATTTTAIATVPTTTSTPSSEPSQPQNQSSPPPLRSFYAQGVLHAPRSLLFPAFSTTEDNAESKKQHSKLHHIIDVLQTQETNTSPRQIGLLSASSSPPTPFIHITTPKPIQEVHIQGGGGGGDTTCNDKACNDKAGGSGEHFMYISNPIYDNDARPSSVDTPFETPDTSPSRLEMSGSSGDDEVAQTSPCSPSSPTTPPLTPMKKLPAEACSVSFKNARSLGTSGSESNSNNGHSSSSSVMEMEVGSREKDTVEGKKETFSLHAWPRLVHPRQATPRPSNFLHLSFSTIEKKPLFFFWEYEKLRMHVNCDEMD</sequence>
<evidence type="ECO:0000313" key="3">
    <source>
        <dbReference type="EnsemblPlants" id="QL02p085484:mrna"/>
    </source>
</evidence>
<keyword evidence="4" id="KW-1185">Reference proteome</keyword>
<dbReference type="Proteomes" id="UP000594261">
    <property type="component" value="Chromosome 2"/>
</dbReference>
<keyword evidence="2" id="KW-0812">Transmembrane</keyword>
<feature type="compositionally biased region" description="Basic and acidic residues" evidence="1">
    <location>
        <begin position="296"/>
        <end position="306"/>
    </location>
</feature>
<name>A0A7N2QZZ7_QUELO</name>
<feature type="compositionally biased region" description="Low complexity" evidence="1">
    <location>
        <begin position="49"/>
        <end position="79"/>
    </location>
</feature>
<feature type="region of interest" description="Disordered" evidence="1">
    <location>
        <begin position="48"/>
        <end position="86"/>
    </location>
</feature>
<evidence type="ECO:0000313" key="4">
    <source>
        <dbReference type="Proteomes" id="UP000594261"/>
    </source>
</evidence>
<dbReference type="EnsemblPlants" id="QL02p085484:mrna">
    <property type="protein sequence ID" value="QL02p085484:mrna"/>
    <property type="gene ID" value="QL02p085484"/>
</dbReference>
<keyword evidence="2" id="KW-0472">Membrane</keyword>
<protein>
    <submittedName>
        <fullName evidence="3">Uncharacterized protein</fullName>
    </submittedName>
</protein>
<feature type="region of interest" description="Disordered" evidence="1">
    <location>
        <begin position="271"/>
        <end position="306"/>
    </location>
</feature>
<reference evidence="3" key="2">
    <citation type="submission" date="2021-01" db="UniProtKB">
        <authorList>
            <consortium name="EnsemblPlants"/>
        </authorList>
    </citation>
    <scope>IDENTIFICATION</scope>
</reference>
<accession>A0A7N2QZZ7</accession>
<evidence type="ECO:0000256" key="1">
    <source>
        <dbReference type="SAM" id="MobiDB-lite"/>
    </source>
</evidence>
<proteinExistence type="predicted"/>
<feature type="transmembrane region" description="Helical" evidence="2">
    <location>
        <begin position="12"/>
        <end position="35"/>
    </location>
</feature>
<dbReference type="AlphaFoldDB" id="A0A7N2QZZ7"/>
<feature type="compositionally biased region" description="Polar residues" evidence="1">
    <location>
        <begin position="217"/>
        <end position="230"/>
    </location>
</feature>
<feature type="compositionally biased region" description="Low complexity" evidence="1">
    <location>
        <begin position="275"/>
        <end position="295"/>
    </location>
</feature>
<dbReference type="OMA" id="FMYISNP"/>
<feature type="region of interest" description="Disordered" evidence="1">
    <location>
        <begin position="199"/>
        <end position="255"/>
    </location>
</feature>
<keyword evidence="2" id="KW-1133">Transmembrane helix</keyword>